<dbReference type="Proteomes" id="UP001469553">
    <property type="component" value="Unassembled WGS sequence"/>
</dbReference>
<feature type="non-terminal residue" evidence="2">
    <location>
        <position position="274"/>
    </location>
</feature>
<feature type="region of interest" description="Disordered" evidence="1">
    <location>
        <begin position="1"/>
        <end position="44"/>
    </location>
</feature>
<evidence type="ECO:0000313" key="3">
    <source>
        <dbReference type="Proteomes" id="UP001469553"/>
    </source>
</evidence>
<dbReference type="EMBL" id="JAHRIP010069514">
    <property type="protein sequence ID" value="MEQ2308668.1"/>
    <property type="molecule type" value="Genomic_DNA"/>
</dbReference>
<keyword evidence="3" id="KW-1185">Reference proteome</keyword>
<feature type="compositionally biased region" description="Basic and acidic residues" evidence="1">
    <location>
        <begin position="27"/>
        <end position="39"/>
    </location>
</feature>
<accession>A0ABV0ZQX8</accession>
<evidence type="ECO:0000313" key="2">
    <source>
        <dbReference type="EMBL" id="MEQ2308668.1"/>
    </source>
</evidence>
<feature type="region of interest" description="Disordered" evidence="1">
    <location>
        <begin position="228"/>
        <end position="274"/>
    </location>
</feature>
<feature type="compositionally biased region" description="Basic and acidic residues" evidence="1">
    <location>
        <begin position="263"/>
        <end position="274"/>
    </location>
</feature>
<proteinExistence type="predicted"/>
<dbReference type="InterPro" id="IPR001969">
    <property type="entry name" value="Aspartic_peptidase_AS"/>
</dbReference>
<dbReference type="InterPro" id="IPR021109">
    <property type="entry name" value="Peptidase_aspartic_dom_sf"/>
</dbReference>
<dbReference type="PROSITE" id="PS00141">
    <property type="entry name" value="ASP_PROTEASE"/>
    <property type="match status" value="1"/>
</dbReference>
<reference evidence="2 3" key="1">
    <citation type="submission" date="2021-06" db="EMBL/GenBank/DDBJ databases">
        <authorList>
            <person name="Palmer J.M."/>
        </authorList>
    </citation>
    <scope>NUCLEOTIDE SEQUENCE [LARGE SCALE GENOMIC DNA]</scope>
    <source>
        <strain evidence="2 3">AS_MEX2019</strain>
        <tissue evidence="2">Muscle</tissue>
    </source>
</reference>
<protein>
    <recommendedName>
        <fullName evidence="4">Peptidase A2 domain-containing protein</fullName>
    </recommendedName>
</protein>
<sequence length="274" mass="30021">MGKEMEDALRKMATEAVPQATTPPKPLKQEADPPFKPDPKSPSARLGVDFVSMATRVYLVGWGDKPEKPQEPLGTSSGETQRTPFLKFLGELTHNKHACRLYCLTVIGGCVKVNALLDTGSEISLMCSALFDEVSRAVLDLAKPFQVEGCDISITGYTQDRSYISSRVWLDVSFQDMTLVHPIYNCTLDTEPLLVSQDLLNRLAPLIDCHLGPELALEVPKPLRASSKPPFATNQVSSLEGPKEPLAGSCLRQSQSRAPLVHDCTRPPRELHSA</sequence>
<dbReference type="Gene3D" id="2.40.70.10">
    <property type="entry name" value="Acid Proteases"/>
    <property type="match status" value="1"/>
</dbReference>
<feature type="compositionally biased region" description="Basic and acidic residues" evidence="1">
    <location>
        <begin position="1"/>
        <end position="13"/>
    </location>
</feature>
<evidence type="ECO:0000256" key="1">
    <source>
        <dbReference type="SAM" id="MobiDB-lite"/>
    </source>
</evidence>
<gene>
    <name evidence="2" type="ORF">AMECASPLE_030622</name>
</gene>
<name>A0ABV0ZQX8_9TELE</name>
<evidence type="ECO:0008006" key="4">
    <source>
        <dbReference type="Google" id="ProtNLM"/>
    </source>
</evidence>
<organism evidence="2 3">
    <name type="scientific">Ameca splendens</name>
    <dbReference type="NCBI Taxonomy" id="208324"/>
    <lineage>
        <taxon>Eukaryota</taxon>
        <taxon>Metazoa</taxon>
        <taxon>Chordata</taxon>
        <taxon>Craniata</taxon>
        <taxon>Vertebrata</taxon>
        <taxon>Euteleostomi</taxon>
        <taxon>Actinopterygii</taxon>
        <taxon>Neopterygii</taxon>
        <taxon>Teleostei</taxon>
        <taxon>Neoteleostei</taxon>
        <taxon>Acanthomorphata</taxon>
        <taxon>Ovalentaria</taxon>
        <taxon>Atherinomorphae</taxon>
        <taxon>Cyprinodontiformes</taxon>
        <taxon>Goodeidae</taxon>
        <taxon>Ameca</taxon>
    </lineage>
</organism>
<comment type="caution">
    <text evidence="2">The sequence shown here is derived from an EMBL/GenBank/DDBJ whole genome shotgun (WGS) entry which is preliminary data.</text>
</comment>